<protein>
    <submittedName>
        <fullName evidence="2">Sensory box protein</fullName>
    </submittedName>
</protein>
<dbReference type="GO" id="GO:0006355">
    <property type="term" value="P:regulation of DNA-templated transcription"/>
    <property type="evidence" value="ECO:0007669"/>
    <property type="project" value="InterPro"/>
</dbReference>
<dbReference type="GeneID" id="66513744"/>
<name>A0AAU8T9Q0_9BURK</name>
<gene>
    <name evidence="2" type="ORF">OI25_7433</name>
</gene>
<sequence length="152" mass="16543">MGVGFLSMKLVKRQSPARGQAFGVLCQPSQTADAVIYADRPGTIVRWNRAAATLFGYSAALRQNLDLIITEHLRAAHWRGFEAAMTSGHTRLHGRATLTRAINKAGDKLYVEMTFAIVCNQEGEVLGSVAIARDATARGEQEKSVARRSDQA</sequence>
<organism evidence="2 3">
    <name type="scientific">Paraburkholderia fungorum</name>
    <dbReference type="NCBI Taxonomy" id="134537"/>
    <lineage>
        <taxon>Bacteria</taxon>
        <taxon>Pseudomonadati</taxon>
        <taxon>Pseudomonadota</taxon>
        <taxon>Betaproteobacteria</taxon>
        <taxon>Burkholderiales</taxon>
        <taxon>Burkholderiaceae</taxon>
        <taxon>Paraburkholderia</taxon>
    </lineage>
</organism>
<proteinExistence type="predicted"/>
<dbReference type="SUPFAM" id="SSF55785">
    <property type="entry name" value="PYP-like sensor domain (PAS domain)"/>
    <property type="match status" value="1"/>
</dbReference>
<dbReference type="PROSITE" id="PS50113">
    <property type="entry name" value="PAC"/>
    <property type="match status" value="1"/>
</dbReference>
<dbReference type="Proteomes" id="UP000032614">
    <property type="component" value="Chromosome 3"/>
</dbReference>
<dbReference type="InterPro" id="IPR000014">
    <property type="entry name" value="PAS"/>
</dbReference>
<dbReference type="CDD" id="cd00130">
    <property type="entry name" value="PAS"/>
    <property type="match status" value="1"/>
</dbReference>
<dbReference type="Pfam" id="PF00989">
    <property type="entry name" value="PAS"/>
    <property type="match status" value="1"/>
</dbReference>
<dbReference type="KEGG" id="bfn:OI25_7433"/>
<dbReference type="NCBIfam" id="TIGR00229">
    <property type="entry name" value="sensory_box"/>
    <property type="match status" value="1"/>
</dbReference>
<feature type="domain" description="PAC" evidence="1">
    <location>
        <begin position="95"/>
        <end position="147"/>
    </location>
</feature>
<dbReference type="Gene3D" id="3.30.450.20">
    <property type="entry name" value="PAS domain"/>
    <property type="match status" value="1"/>
</dbReference>
<evidence type="ECO:0000313" key="3">
    <source>
        <dbReference type="Proteomes" id="UP000032614"/>
    </source>
</evidence>
<dbReference type="InterPro" id="IPR013767">
    <property type="entry name" value="PAS_fold"/>
</dbReference>
<accession>A0AAU8T9Q0</accession>
<dbReference type="EMBL" id="CP010025">
    <property type="protein sequence ID" value="AJZ56825.1"/>
    <property type="molecule type" value="Genomic_DNA"/>
</dbReference>
<dbReference type="InterPro" id="IPR035965">
    <property type="entry name" value="PAS-like_dom_sf"/>
</dbReference>
<evidence type="ECO:0000313" key="2">
    <source>
        <dbReference type="EMBL" id="AJZ56825.1"/>
    </source>
</evidence>
<dbReference type="AlphaFoldDB" id="A0AAU8T9Q0"/>
<reference evidence="2 3" key="1">
    <citation type="journal article" date="2015" name="Genome Announc.">
        <title>Complete genome sequences for 59 burkholderia isolates, both pathogenic and near neighbor.</title>
        <authorList>
            <person name="Johnson S.L."/>
            <person name="Bishop-Lilly K.A."/>
            <person name="Ladner J.T."/>
            <person name="Daligault H.E."/>
            <person name="Davenport K.W."/>
            <person name="Jaissle J."/>
            <person name="Frey K.G."/>
            <person name="Koroleva G.I."/>
            <person name="Bruce D.C."/>
            <person name="Coyne S.R."/>
            <person name="Broomall S.M."/>
            <person name="Li P.E."/>
            <person name="Teshima H."/>
            <person name="Gibbons H.S."/>
            <person name="Palacios G.F."/>
            <person name="Rosenzweig C.N."/>
            <person name="Redden C.L."/>
            <person name="Xu Y."/>
            <person name="Minogue T.D."/>
            <person name="Chain P.S."/>
        </authorList>
    </citation>
    <scope>NUCLEOTIDE SEQUENCE [LARGE SCALE GENOMIC DNA]</scope>
    <source>
        <strain evidence="2 3">ATCC BAA-463</strain>
    </source>
</reference>
<dbReference type="InterPro" id="IPR000700">
    <property type="entry name" value="PAS-assoc_C"/>
</dbReference>
<evidence type="ECO:0000259" key="1">
    <source>
        <dbReference type="PROSITE" id="PS50113"/>
    </source>
</evidence>
<dbReference type="RefSeq" id="WP_235429592.1">
    <property type="nucleotide sequence ID" value="NZ_CP010025.1"/>
</dbReference>